<evidence type="ECO:0000313" key="2">
    <source>
        <dbReference type="EMBL" id="CAL1533697.1"/>
    </source>
</evidence>
<feature type="compositionally biased region" description="Low complexity" evidence="1">
    <location>
        <begin position="21"/>
        <end position="32"/>
    </location>
</feature>
<accession>A0AAV2HIX0</accession>
<feature type="compositionally biased region" description="Polar residues" evidence="1">
    <location>
        <begin position="84"/>
        <end position="101"/>
    </location>
</feature>
<dbReference type="EMBL" id="CAXITT010000150">
    <property type="protein sequence ID" value="CAL1533697.1"/>
    <property type="molecule type" value="Genomic_DNA"/>
</dbReference>
<reference evidence="2 3" key="1">
    <citation type="submission" date="2024-04" db="EMBL/GenBank/DDBJ databases">
        <authorList>
            <consortium name="Genoscope - CEA"/>
            <person name="William W."/>
        </authorList>
    </citation>
    <scope>NUCLEOTIDE SEQUENCE [LARGE SCALE GENOMIC DNA]</scope>
</reference>
<dbReference type="Proteomes" id="UP001497497">
    <property type="component" value="Unassembled WGS sequence"/>
</dbReference>
<dbReference type="AlphaFoldDB" id="A0AAV2HIX0"/>
<feature type="compositionally biased region" description="Polar residues" evidence="1">
    <location>
        <begin position="1"/>
        <end position="15"/>
    </location>
</feature>
<evidence type="ECO:0000256" key="1">
    <source>
        <dbReference type="SAM" id="MobiDB-lite"/>
    </source>
</evidence>
<feature type="compositionally biased region" description="Basic and acidic residues" evidence="1">
    <location>
        <begin position="158"/>
        <end position="191"/>
    </location>
</feature>
<comment type="caution">
    <text evidence="2">The sequence shown here is derived from an EMBL/GenBank/DDBJ whole genome shotgun (WGS) entry which is preliminary data.</text>
</comment>
<proteinExistence type="predicted"/>
<gene>
    <name evidence="2" type="ORF">GSLYS_00007657001</name>
</gene>
<feature type="region of interest" description="Disordered" evidence="1">
    <location>
        <begin position="146"/>
        <end position="199"/>
    </location>
</feature>
<keyword evidence="3" id="KW-1185">Reference proteome</keyword>
<organism evidence="2 3">
    <name type="scientific">Lymnaea stagnalis</name>
    <name type="common">Great pond snail</name>
    <name type="synonym">Helix stagnalis</name>
    <dbReference type="NCBI Taxonomy" id="6523"/>
    <lineage>
        <taxon>Eukaryota</taxon>
        <taxon>Metazoa</taxon>
        <taxon>Spiralia</taxon>
        <taxon>Lophotrochozoa</taxon>
        <taxon>Mollusca</taxon>
        <taxon>Gastropoda</taxon>
        <taxon>Heterobranchia</taxon>
        <taxon>Euthyneura</taxon>
        <taxon>Panpulmonata</taxon>
        <taxon>Hygrophila</taxon>
        <taxon>Lymnaeoidea</taxon>
        <taxon>Lymnaeidae</taxon>
        <taxon>Lymnaea</taxon>
    </lineage>
</organism>
<sequence length="199" mass="22522">MNSAESHCKSWSNGALKTPASSSSPSHHLPSSTHRKNLSEPEDLEDIPTAVASTTARNCDRPDSSPSPQSQLNSSFEESENTRADTNMQTSDRFGQNTMNLDASYERRSRRKPTNEDIRRVRQLQYDSEESEIEDDILNEEIMMMKKLRESENDEVDGTGKSEARISSEPRYKVDDENHFSADRLSRHEAVDGIPEDDD</sequence>
<name>A0AAV2HIX0_LYMST</name>
<protein>
    <submittedName>
        <fullName evidence="2">Uncharacterized protein</fullName>
    </submittedName>
</protein>
<feature type="compositionally biased region" description="Low complexity" evidence="1">
    <location>
        <begin position="64"/>
        <end position="75"/>
    </location>
</feature>
<feature type="non-terminal residue" evidence="2">
    <location>
        <position position="199"/>
    </location>
</feature>
<evidence type="ECO:0000313" key="3">
    <source>
        <dbReference type="Proteomes" id="UP001497497"/>
    </source>
</evidence>
<feature type="region of interest" description="Disordered" evidence="1">
    <location>
        <begin position="1"/>
        <end position="132"/>
    </location>
</feature>